<dbReference type="InterPro" id="IPR017732">
    <property type="entry name" value="T4/T6SS_DotU"/>
</dbReference>
<dbReference type="EMBL" id="WFLM01000002">
    <property type="protein sequence ID" value="KAB8039580.1"/>
    <property type="molecule type" value="Genomic_DNA"/>
</dbReference>
<dbReference type="AlphaFoldDB" id="A0A6N6VTC6"/>
<dbReference type="Pfam" id="PF09850">
    <property type="entry name" value="DotU"/>
    <property type="match status" value="1"/>
</dbReference>
<reference evidence="3 4" key="1">
    <citation type="submission" date="2019-10" db="EMBL/GenBank/DDBJ databases">
        <title>New species of Slilvanegrellaceae.</title>
        <authorList>
            <person name="Pitt A."/>
            <person name="Hahn M.W."/>
        </authorList>
    </citation>
    <scope>NUCLEOTIDE SEQUENCE [LARGE SCALE GENOMIC DNA]</scope>
    <source>
        <strain evidence="3 4">SP-Ram-0.45-NSY-1</strain>
    </source>
</reference>
<evidence type="ECO:0000259" key="2">
    <source>
        <dbReference type="Pfam" id="PF09850"/>
    </source>
</evidence>
<feature type="domain" description="Type IV / VI secretion system DotU" evidence="2">
    <location>
        <begin position="53"/>
        <end position="200"/>
    </location>
</feature>
<dbReference type="Gene3D" id="1.25.40.590">
    <property type="entry name" value="Type IV / VI secretion system, DotU"/>
    <property type="match status" value="1"/>
</dbReference>
<proteinExistence type="predicted"/>
<protein>
    <recommendedName>
        <fullName evidence="2">Type IV / VI secretion system DotU domain-containing protein</fullName>
    </recommendedName>
</protein>
<keyword evidence="1" id="KW-1133">Transmembrane helix</keyword>
<evidence type="ECO:0000313" key="4">
    <source>
        <dbReference type="Proteomes" id="UP000437748"/>
    </source>
</evidence>
<dbReference type="OrthoDB" id="345640at2"/>
<keyword evidence="1" id="KW-0472">Membrane</keyword>
<dbReference type="Proteomes" id="UP000437748">
    <property type="component" value="Unassembled WGS sequence"/>
</dbReference>
<evidence type="ECO:0000256" key="1">
    <source>
        <dbReference type="SAM" id="Phobius"/>
    </source>
</evidence>
<sequence>MNLAKQTETPINENIILISQEVIHFFFNKLNEVSNLNKNDDPETLNEIVTLNENDVSNISKEIEEFILRKIDSLKKNKKYYGTDVLKLLHFALVSLIDEMLITSTWPGKEIWKNLTLENRIFSSSSSGDLFYDYCDRILLDRDYKYRELAMCFYLCLCSGFKGKYHSNNDNDKVEQIKTNLYQFYNETNFETEPELTGVLPSISYESSNIEFEINHKKIMYSLLLTNLFLFTIFLAASIYIWLINNNILSKGIM</sequence>
<organism evidence="3 4">
    <name type="scientific">Silvanigrella paludirubra</name>
    <dbReference type="NCBI Taxonomy" id="2499159"/>
    <lineage>
        <taxon>Bacteria</taxon>
        <taxon>Pseudomonadati</taxon>
        <taxon>Bdellovibrionota</taxon>
        <taxon>Oligoflexia</taxon>
        <taxon>Silvanigrellales</taxon>
        <taxon>Silvanigrellaceae</taxon>
        <taxon>Silvanigrella</taxon>
    </lineage>
</organism>
<dbReference type="RefSeq" id="WP_153418871.1">
    <property type="nucleotide sequence ID" value="NZ_WFLM01000002.1"/>
</dbReference>
<keyword evidence="4" id="KW-1185">Reference proteome</keyword>
<dbReference type="PANTHER" id="PTHR38033">
    <property type="entry name" value="MEMBRANE PROTEIN-RELATED"/>
    <property type="match status" value="1"/>
</dbReference>
<gene>
    <name evidence="3" type="ORF">GCL60_04800</name>
</gene>
<evidence type="ECO:0000313" key="3">
    <source>
        <dbReference type="EMBL" id="KAB8039580.1"/>
    </source>
</evidence>
<accession>A0A6N6VTC6</accession>
<dbReference type="InterPro" id="IPR038522">
    <property type="entry name" value="T4/T6SS_DotU_sf"/>
</dbReference>
<keyword evidence="1" id="KW-0812">Transmembrane</keyword>
<comment type="caution">
    <text evidence="3">The sequence shown here is derived from an EMBL/GenBank/DDBJ whole genome shotgun (WGS) entry which is preliminary data.</text>
</comment>
<dbReference type="NCBIfam" id="NF038228">
    <property type="entry name" value="IcmH_DotU_IVB"/>
    <property type="match status" value="1"/>
</dbReference>
<dbReference type="PANTHER" id="PTHR38033:SF1">
    <property type="entry name" value="DOTU FAMILY TYPE IV_VI SECRETION SYSTEM PROTEIN"/>
    <property type="match status" value="1"/>
</dbReference>
<name>A0A6N6VTC6_9BACT</name>
<feature type="transmembrane region" description="Helical" evidence="1">
    <location>
        <begin position="219"/>
        <end position="244"/>
    </location>
</feature>